<organism evidence="3 4">
    <name type="scientific">Streptomyces milbemycinicus</name>
    <dbReference type="NCBI Taxonomy" id="476552"/>
    <lineage>
        <taxon>Bacteria</taxon>
        <taxon>Bacillati</taxon>
        <taxon>Actinomycetota</taxon>
        <taxon>Actinomycetes</taxon>
        <taxon>Kitasatosporales</taxon>
        <taxon>Streptomycetaceae</taxon>
        <taxon>Streptomyces</taxon>
    </lineage>
</organism>
<dbReference type="InterPro" id="IPR001387">
    <property type="entry name" value="Cro/C1-type_HTH"/>
</dbReference>
<feature type="domain" description="DUF5753" evidence="2">
    <location>
        <begin position="126"/>
        <end position="283"/>
    </location>
</feature>
<dbReference type="Gene3D" id="1.10.260.40">
    <property type="entry name" value="lambda repressor-like DNA-binding domains"/>
    <property type="match status" value="1"/>
</dbReference>
<evidence type="ECO:0000313" key="3">
    <source>
        <dbReference type="EMBL" id="MFK4274390.1"/>
    </source>
</evidence>
<evidence type="ECO:0000259" key="2">
    <source>
        <dbReference type="Pfam" id="PF19054"/>
    </source>
</evidence>
<dbReference type="Proteomes" id="UP001620295">
    <property type="component" value="Unassembled WGS sequence"/>
</dbReference>
<dbReference type="InterPro" id="IPR010982">
    <property type="entry name" value="Lambda_DNA-bd_dom_sf"/>
</dbReference>
<feature type="non-terminal residue" evidence="3">
    <location>
        <position position="1"/>
    </location>
</feature>
<evidence type="ECO:0000256" key="1">
    <source>
        <dbReference type="SAM" id="MobiDB-lite"/>
    </source>
</evidence>
<gene>
    <name evidence="3" type="ORF">ACI2L5_57630</name>
</gene>
<evidence type="ECO:0000313" key="4">
    <source>
        <dbReference type="Proteomes" id="UP001620295"/>
    </source>
</evidence>
<feature type="region of interest" description="Disordered" evidence="1">
    <location>
        <begin position="291"/>
        <end position="328"/>
    </location>
</feature>
<dbReference type="Pfam" id="PF19054">
    <property type="entry name" value="DUF5753"/>
    <property type="match status" value="1"/>
</dbReference>
<keyword evidence="4" id="KW-1185">Reference proteome</keyword>
<dbReference type="CDD" id="cd00093">
    <property type="entry name" value="HTH_XRE"/>
    <property type="match status" value="1"/>
</dbReference>
<dbReference type="Pfam" id="PF13560">
    <property type="entry name" value="HTH_31"/>
    <property type="match status" value="1"/>
</dbReference>
<dbReference type="SUPFAM" id="SSF47413">
    <property type="entry name" value="lambda repressor-like DNA-binding domains"/>
    <property type="match status" value="1"/>
</dbReference>
<dbReference type="InterPro" id="IPR043917">
    <property type="entry name" value="DUF5753"/>
</dbReference>
<feature type="compositionally biased region" description="Basic and acidic residues" evidence="1">
    <location>
        <begin position="292"/>
        <end position="316"/>
    </location>
</feature>
<comment type="caution">
    <text evidence="3">The sequence shown here is derived from an EMBL/GenBank/DDBJ whole genome shotgun (WGS) entry which is preliminary data.</text>
</comment>
<proteinExistence type="predicted"/>
<dbReference type="EMBL" id="JBJDQH010000697">
    <property type="protein sequence ID" value="MFK4274390.1"/>
    <property type="molecule type" value="Genomic_DNA"/>
</dbReference>
<protein>
    <submittedName>
        <fullName evidence="3">Scr1 family TA system antitoxin-like transcriptional regulator</fullName>
    </submittedName>
</protein>
<name>A0ABW8MBL1_9ACTN</name>
<dbReference type="RefSeq" id="WP_404749912.1">
    <property type="nucleotide sequence ID" value="NZ_JBJDQH010000697.1"/>
</dbReference>
<feature type="region of interest" description="Disordered" evidence="1">
    <location>
        <begin position="1"/>
        <end position="20"/>
    </location>
</feature>
<sequence>DGTDGEQPAPADHHAEDRMTTAFHGTIRPPREGEAPAAAALVVGAYLRALRLSHGVTGSDAAWAIGSSAAKVSRLETGRLHRMEDAIALLEHYGIDDEPDVRPALEHLLQTPHRNVLYDTVPGWLDRLHACQRQAESMVIYTAHTLPDIVRIPDYPVDALTQRLRADLHGHIPPRAPLTAGTGGDVTLLLDEMVLHRPLGHPDMRADQLTHLQMLTSTEQGPRILLVPRWALVIPPSGLLHRMTLHGHELVAEEWSGFVLYYTGDAVAHWQHRIRAAMAAAVPLGQAAVSLPDERAQDKERTDGPRPRTHLVRPESRLSLAPGGEAVL</sequence>
<accession>A0ABW8MBL1</accession>
<reference evidence="3 4" key="1">
    <citation type="submission" date="2024-11" db="EMBL/GenBank/DDBJ databases">
        <title>The Natural Products Discovery Center: Release of the First 8490 Sequenced Strains for Exploring Actinobacteria Biosynthetic Diversity.</title>
        <authorList>
            <person name="Kalkreuter E."/>
            <person name="Kautsar S.A."/>
            <person name="Yang D."/>
            <person name="Bader C.D."/>
            <person name="Teijaro C.N."/>
            <person name="Fluegel L."/>
            <person name="Davis C.M."/>
            <person name="Simpson J.R."/>
            <person name="Lauterbach L."/>
            <person name="Steele A.D."/>
            <person name="Gui C."/>
            <person name="Meng S."/>
            <person name="Li G."/>
            <person name="Viehrig K."/>
            <person name="Ye F."/>
            <person name="Su P."/>
            <person name="Kiefer A.F."/>
            <person name="Nichols A."/>
            <person name="Cepeda A.J."/>
            <person name="Yan W."/>
            <person name="Fan B."/>
            <person name="Jiang Y."/>
            <person name="Adhikari A."/>
            <person name="Zheng C.-J."/>
            <person name="Schuster L."/>
            <person name="Cowan T.M."/>
            <person name="Smanski M.J."/>
            <person name="Chevrette M.G."/>
            <person name="De Carvalho L.P.S."/>
            <person name="Shen B."/>
        </authorList>
    </citation>
    <scope>NUCLEOTIDE SEQUENCE [LARGE SCALE GENOMIC DNA]</scope>
    <source>
        <strain evidence="3 4">NPDC020863</strain>
    </source>
</reference>